<evidence type="ECO:0000313" key="22">
    <source>
        <dbReference type="EMBL" id="EUB58113.1"/>
    </source>
</evidence>
<dbReference type="Pfam" id="PF09110">
    <property type="entry name" value="HAND"/>
    <property type="match status" value="1"/>
</dbReference>
<gene>
    <name evidence="22" type="ORF">EGR_07033</name>
</gene>
<dbReference type="CDD" id="cd19502">
    <property type="entry name" value="RecA-like_PAN_like"/>
    <property type="match status" value="1"/>
</dbReference>
<evidence type="ECO:0000259" key="19">
    <source>
        <dbReference type="PROSITE" id="PS51192"/>
    </source>
</evidence>
<feature type="region of interest" description="Disordered" evidence="18">
    <location>
        <begin position="743"/>
        <end position="765"/>
    </location>
</feature>
<dbReference type="GO" id="GO:0000502">
    <property type="term" value="C:proteasome complex"/>
    <property type="evidence" value="ECO:0007669"/>
    <property type="project" value="UniProtKB-KW"/>
</dbReference>
<dbReference type="Gene3D" id="3.30.420.10">
    <property type="entry name" value="Ribonuclease H-like superfamily/Ribonuclease H"/>
    <property type="match status" value="1"/>
</dbReference>
<dbReference type="Pfam" id="PF04857">
    <property type="entry name" value="CAF1"/>
    <property type="match status" value="1"/>
</dbReference>
<keyword evidence="14" id="KW-0647">Proteasome</keyword>
<evidence type="ECO:0000256" key="9">
    <source>
        <dbReference type="ARBA" id="ARBA00022741"/>
    </source>
</evidence>
<dbReference type="InterPro" id="IPR006941">
    <property type="entry name" value="RNase_CAF1"/>
</dbReference>
<evidence type="ECO:0000256" key="4">
    <source>
        <dbReference type="ARBA" id="ARBA00008372"/>
    </source>
</evidence>
<dbReference type="InterPro" id="IPR014001">
    <property type="entry name" value="Helicase_ATP-bd"/>
</dbReference>
<dbReference type="PANTHER" id="PTHR45623">
    <property type="entry name" value="CHROMODOMAIN-HELICASE-DNA-BINDING PROTEIN 3-RELATED-RELATED"/>
    <property type="match status" value="1"/>
</dbReference>
<dbReference type="SMART" id="SM00382">
    <property type="entry name" value="AAA"/>
    <property type="match status" value="1"/>
</dbReference>
<dbReference type="GO" id="GO:0042393">
    <property type="term" value="F:histone binding"/>
    <property type="evidence" value="ECO:0007669"/>
    <property type="project" value="TreeGrafter"/>
</dbReference>
<dbReference type="Gene3D" id="1.10.1040.30">
    <property type="entry name" value="ISWI, HAND domain"/>
    <property type="match status" value="1"/>
</dbReference>
<dbReference type="SUPFAM" id="SSF101224">
    <property type="entry name" value="HAND domain of the nucleosome remodeling ATPase ISWI"/>
    <property type="match status" value="1"/>
</dbReference>
<dbReference type="Gene3D" id="1.20.5.1190">
    <property type="entry name" value="iswi atpase"/>
    <property type="match status" value="1"/>
</dbReference>
<accession>W6U9R4</accession>
<dbReference type="PROSITE" id="PS00674">
    <property type="entry name" value="AAA"/>
    <property type="match status" value="1"/>
</dbReference>
<keyword evidence="9" id="KW-0547">Nucleotide-binding</keyword>
<dbReference type="FunFam" id="1.10.10.60:FF:000022">
    <property type="entry name" value="ISWI chromatin-remodeling complex ATPase CHR11 isoform A"/>
    <property type="match status" value="1"/>
</dbReference>
<dbReference type="Gene3D" id="2.40.50.140">
    <property type="entry name" value="Nucleic acid-binding proteins"/>
    <property type="match status" value="1"/>
</dbReference>
<dbReference type="OrthoDB" id="5857104at2759"/>
<dbReference type="Gene3D" id="1.10.10.60">
    <property type="entry name" value="Homeodomain-like"/>
    <property type="match status" value="2"/>
</dbReference>
<dbReference type="FunFam" id="3.40.50.10810:FF:000005">
    <property type="entry name" value="Photoperiod-independent early flowering 1"/>
    <property type="match status" value="1"/>
</dbReference>
<dbReference type="Gene3D" id="3.40.50.300">
    <property type="entry name" value="P-loop containing nucleotide triphosphate hydrolases"/>
    <property type="match status" value="2"/>
</dbReference>
<evidence type="ECO:0000259" key="21">
    <source>
        <dbReference type="PROSITE" id="PS51293"/>
    </source>
</evidence>
<keyword evidence="6" id="KW-0963">Cytoplasm</keyword>
<dbReference type="SUPFAM" id="SSF53098">
    <property type="entry name" value="Ribonuclease H-like"/>
    <property type="match status" value="1"/>
</dbReference>
<keyword evidence="13" id="KW-0156">Chromatin regulator</keyword>
<dbReference type="CTD" id="36342748"/>
<dbReference type="SMART" id="SM00487">
    <property type="entry name" value="DEXDc"/>
    <property type="match status" value="1"/>
</dbReference>
<comment type="similarity">
    <text evidence="3">Belongs to the AAA ATPase family.</text>
</comment>
<evidence type="ECO:0000256" key="6">
    <source>
        <dbReference type="ARBA" id="ARBA00022490"/>
    </source>
</evidence>
<evidence type="ECO:0000256" key="10">
    <source>
        <dbReference type="ARBA" id="ARBA00022801"/>
    </source>
</evidence>
<feature type="compositionally biased region" description="Basic and acidic residues" evidence="18">
    <location>
        <begin position="1819"/>
        <end position="1830"/>
    </location>
</feature>
<dbReference type="PROSITE" id="PS51192">
    <property type="entry name" value="HELICASE_ATP_BIND_1"/>
    <property type="match status" value="1"/>
</dbReference>
<dbReference type="InterPro" id="IPR001005">
    <property type="entry name" value="SANT/Myb"/>
</dbReference>
<evidence type="ECO:0000256" key="7">
    <source>
        <dbReference type="ARBA" id="ARBA00022553"/>
    </source>
</evidence>
<dbReference type="GO" id="GO:0003677">
    <property type="term" value="F:DNA binding"/>
    <property type="evidence" value="ECO:0007669"/>
    <property type="project" value="UniProtKB-KW"/>
</dbReference>
<dbReference type="Proteomes" id="UP000019149">
    <property type="component" value="Unassembled WGS sequence"/>
</dbReference>
<dbReference type="InterPro" id="IPR012340">
    <property type="entry name" value="NA-bd_OB-fold"/>
</dbReference>
<dbReference type="PROSITE" id="PS51194">
    <property type="entry name" value="HELICASE_CTER"/>
    <property type="match status" value="1"/>
</dbReference>
<dbReference type="EMBL" id="APAU02000068">
    <property type="protein sequence ID" value="EUB58113.1"/>
    <property type="molecule type" value="Genomic_DNA"/>
</dbReference>
<protein>
    <recommendedName>
        <fullName evidence="17">26S proteasome regulatory subunit 8</fullName>
    </recommendedName>
</protein>
<dbReference type="InterPro" id="IPR012337">
    <property type="entry name" value="RNaseH-like_sf"/>
</dbReference>
<dbReference type="SUPFAM" id="SSF46689">
    <property type="entry name" value="Homeodomain-like"/>
    <property type="match status" value="2"/>
</dbReference>
<dbReference type="FunFam" id="3.40.50.300:FF:000030">
    <property type="entry name" value="26S protease regulatory subunit 8"/>
    <property type="match status" value="1"/>
</dbReference>
<dbReference type="InterPro" id="IPR049730">
    <property type="entry name" value="SNF2/RAD54-like_C"/>
</dbReference>
<evidence type="ECO:0000256" key="2">
    <source>
        <dbReference type="ARBA" id="ARBA00004496"/>
    </source>
</evidence>
<dbReference type="SUPFAM" id="SSF52540">
    <property type="entry name" value="P-loop containing nucleoside triphosphate hydrolases"/>
    <property type="match status" value="3"/>
</dbReference>
<evidence type="ECO:0000256" key="8">
    <source>
        <dbReference type="ARBA" id="ARBA00022737"/>
    </source>
</evidence>
<feature type="region of interest" description="Disordered" evidence="18">
    <location>
        <begin position="1797"/>
        <end position="1844"/>
    </location>
</feature>
<dbReference type="RefSeq" id="XP_024349309.1">
    <property type="nucleotide sequence ID" value="XM_024496282.1"/>
</dbReference>
<keyword evidence="23" id="KW-1185">Reference proteome</keyword>
<evidence type="ECO:0000256" key="1">
    <source>
        <dbReference type="ARBA" id="ARBA00004123"/>
    </source>
</evidence>
<dbReference type="FunFam" id="1.10.1040.30:FF:000001">
    <property type="entry name" value="SWI/SNF-related matrix-associated actin-dependent regulator of chromatin subfamily A member"/>
    <property type="match status" value="1"/>
</dbReference>
<keyword evidence="10" id="KW-0378">Hydrolase</keyword>
<dbReference type="FunFam" id="1.10.10.60:FF:000049">
    <property type="entry name" value="SWI/SNF-related matrix-associated actin-dependent regulator of chromatin subfamily A member"/>
    <property type="match status" value="1"/>
</dbReference>
<keyword evidence="12" id="KW-0067">ATP-binding</keyword>
<dbReference type="GO" id="GO:0005524">
    <property type="term" value="F:ATP binding"/>
    <property type="evidence" value="ECO:0007669"/>
    <property type="project" value="UniProtKB-KW"/>
</dbReference>
<keyword evidence="11" id="KW-0347">Helicase</keyword>
<dbReference type="CDD" id="cd18793">
    <property type="entry name" value="SF2_C_SNF"/>
    <property type="match status" value="1"/>
</dbReference>
<dbReference type="GO" id="GO:0004386">
    <property type="term" value="F:helicase activity"/>
    <property type="evidence" value="ECO:0007669"/>
    <property type="project" value="UniProtKB-KW"/>
</dbReference>
<dbReference type="Pfam" id="PF00176">
    <property type="entry name" value="SNF2-rel_dom"/>
    <property type="match status" value="1"/>
</dbReference>
<evidence type="ECO:0000259" key="20">
    <source>
        <dbReference type="PROSITE" id="PS51194"/>
    </source>
</evidence>
<dbReference type="InterPro" id="IPR017884">
    <property type="entry name" value="SANT_dom"/>
</dbReference>
<dbReference type="InterPro" id="IPR000330">
    <property type="entry name" value="SNF2_N"/>
</dbReference>
<evidence type="ECO:0000256" key="14">
    <source>
        <dbReference type="ARBA" id="ARBA00022942"/>
    </source>
</evidence>
<proteinExistence type="inferred from homology"/>
<dbReference type="InterPro" id="IPR003959">
    <property type="entry name" value="ATPase_AAA_core"/>
</dbReference>
<evidence type="ECO:0000256" key="16">
    <source>
        <dbReference type="ARBA" id="ARBA00023242"/>
    </source>
</evidence>
<dbReference type="KEGG" id="egl:EGR_07033"/>
<sequence length="1844" mass="209000">MSDVEEELLTGEFANGSSKINLDAAEIELKKRRMQELLDKAAAFTALKETGADSGATLSSPSSSHAPPLSAPDHRHRRTEKEEDEELLIETKKGSNAIITRFDVTPWYVKGGEMRDYQIRGLNWLIGLGLSNTNGILADEMGLGKTLQTISLLGYVKHYRGKSGPFLVIVPKSTLSNWMNEVRKWVPTLHPVCLIGSADERARVIREEILPGNWDILITSYEMCIKEKNLLRRYNFVYLVIDEAHRIKNEKSKLSEVVRMFTSQSRLLITGTPLQNNLHELWALLNFLMPQMFISSDTFDELFNSQSLQEETLVTRLHSILRPFLLRRVKADVEKKLPPKKEIKIYVGLSKMQRELYTKILMKDLDLVNTNGQKADKVRLLNVLMQLRKCCNHPYLFDGVEPGPPYTTDQHLVDNCGKMILLDKLLKKLREQGSRVLIFSQMTRTLDILEDYCMWRGHEYFRLDGQTAHDDRQVSIDEFNRPGSTKFIFMLSTRAGGLGINLATADVVILYDSDWNPQVDLQAMDRAHRIGQTKTVRVFRLITENTVEERIVMRADMKLYLDNLVIQQGRLVDQKSNQLQKTEVIDMIKFGANYIFRSKESTIKDEDIDEILARGEQKTSELNEKYAKMGESNLRQLRFDTEDEGPDSVYIFDGEDYRTKQQNSGALAGWIEPPKRERKANYAVDAYFREALRVSEPKAPKAPRPPKQPNIQDFQFFPPRLFELLDKEIYAFRKSIGYKVPINPDAGPEGKRERQEEQAKIDDATPLDEAELAEKEELLTQGFTNWSKRDFQQFIKANEKHGRDDLESISLDVEGKSPEEVKRYARVFWARCSELQDVDKHMAQIERGEAKIQRRAAVKRALDIKMGRYRAPFHQLRIQYGPNKGKNYTEEDDRFLICMLHKLGFDRDNVYDDLRLAIRLAPQFRFNWFIRSRTSMELQRRCSTLITLIEREIIDMEDKGKQRGGTGGVTGLSTNPSGPGGAGAGASVAQKRKSSSVINPAQIDKKGPGWVWAQPDCVEGSEAGARVALTSDVEHMPVTSPRLMTSDPSRKLRKTLEKDTKEILIEGTDGIRDYYCSKIDELQFTVTEKMQNLRRLGAQRNELNAKGIVRYLYESLVRLLREELQLLQEQGSYVGEVIKPMDKKKVLVKVQPEGKFVVDIDKNIDIGSVTPNCRVALRNDSYTLHKILPSKVDPLVSLMMVEKVPDSTYEMIGGLDKQIKEIKEVIELPVKHPELFEALGIAQPKGVLLYGPPGTGKTLLARAVAHHTECTFIRVSGSELVQKFIGEGARMVRELFVMAREHAPSIIFMDEVDSIGSTRLESGSGGDSEVQRTMLELLNQLDGFEPKQNIKVVMATNRIDILDSALLRPGRIDRKIEFPAPNEEARLDILRIHSRKMNLTRGIDLRKIAELMPGASGAEVKGVCTEAGMYALRERRVHVTLEDFEMAVAKNGFPSVISPNTNSDSPLNSAVPKYNNFRGNMAITTDMYISQHSRHNPTSTQFGHTLQYHPNSLPQGLHNLPNSTNCQVSFNGFVPSSRVLDIWANNFHEGMRMVRRLAKCARYVAVDTEFPGVVAKVFGEYVNTFDQAYHNIKVNIDMLRPIQIGFSFFGERGQCIDSVATVQFNLKWNVDNETHAADSIQLLQDCGIDFYKLKRDGIEQQDFAEAFIGSGLALNDQITAYDFAYMMKICTDWLQMPEHVSQYQAMLHMFFPRIVDLKSVMSEHKFSKGGLQELADALHVQRVGYKHQAGSDSMLTGETFFRFLDEHSAGKLNPRFVNLVYGLNFCPNGSTNSILPMNGSPLESAPLGGMYSPSTSGSQHKETHSADHSGRNSPEGSLSGHKSS</sequence>
<dbReference type="InterPro" id="IPR038718">
    <property type="entry name" value="SNF2-like_sf"/>
</dbReference>
<feature type="compositionally biased region" description="Basic and acidic residues" evidence="18">
    <location>
        <begin position="748"/>
        <end position="763"/>
    </location>
</feature>
<comment type="similarity">
    <text evidence="5">Belongs to the SNF2/RAD54 helicase family. ISWI subfamily.</text>
</comment>
<evidence type="ECO:0000256" key="15">
    <source>
        <dbReference type="ARBA" id="ARBA00023125"/>
    </source>
</evidence>
<keyword evidence="7" id="KW-0597">Phosphoprotein</keyword>
<dbReference type="FunFam" id="1.20.5.1190:FF:000002">
    <property type="entry name" value="SWI/SNF-related matrix-associated actin-dependent regulator of chromatin subfamily A member"/>
    <property type="match status" value="1"/>
</dbReference>
<feature type="domain" description="SANT" evidence="21">
    <location>
        <begin position="781"/>
        <end position="833"/>
    </location>
</feature>
<evidence type="ECO:0000256" key="11">
    <source>
        <dbReference type="ARBA" id="ARBA00022806"/>
    </source>
</evidence>
<dbReference type="Pfam" id="PF16450">
    <property type="entry name" value="Prot_ATP_ID_OB_C"/>
    <property type="match status" value="1"/>
</dbReference>
<dbReference type="FunFam" id="3.40.50.300:FF:000082">
    <property type="entry name" value="ISWI chromatin remodeling complex ATPase ISW1"/>
    <property type="match status" value="1"/>
</dbReference>
<dbReference type="InterPro" id="IPR032501">
    <property type="entry name" value="Prot_ATP_ID_OB_2nd"/>
</dbReference>
<dbReference type="Pfam" id="PF00004">
    <property type="entry name" value="AAA"/>
    <property type="match status" value="1"/>
</dbReference>
<dbReference type="Pfam" id="PF17862">
    <property type="entry name" value="AAA_lid_3"/>
    <property type="match status" value="1"/>
</dbReference>
<keyword evidence="15" id="KW-0238">DNA-binding</keyword>
<feature type="region of interest" description="Disordered" evidence="18">
    <location>
        <begin position="52"/>
        <end position="85"/>
    </location>
</feature>
<feature type="compositionally biased region" description="Low complexity" evidence="18">
    <location>
        <begin position="52"/>
        <end position="68"/>
    </location>
</feature>
<dbReference type="GeneID" id="36342748"/>
<comment type="caution">
    <text evidence="22">The sequence shown here is derived from an EMBL/GenBank/DDBJ whole genome shotgun (WGS) entry which is preliminary data.</text>
</comment>
<dbReference type="InterPro" id="IPR015194">
    <property type="entry name" value="ISWI_HAND-dom"/>
</dbReference>
<dbReference type="InterPro" id="IPR003593">
    <property type="entry name" value="AAA+_ATPase"/>
</dbReference>
<dbReference type="InterPro" id="IPR001650">
    <property type="entry name" value="Helicase_C-like"/>
</dbReference>
<evidence type="ECO:0000256" key="18">
    <source>
        <dbReference type="SAM" id="MobiDB-lite"/>
    </source>
</evidence>
<dbReference type="FunFam" id="1.10.8.60:FF:000006">
    <property type="entry name" value="26S protease regulatory subunit 8"/>
    <property type="match status" value="1"/>
</dbReference>
<dbReference type="GO" id="GO:0140658">
    <property type="term" value="F:ATP-dependent chromatin remodeler activity"/>
    <property type="evidence" value="ECO:0007669"/>
    <property type="project" value="TreeGrafter"/>
</dbReference>
<dbReference type="PROSITE" id="PS51293">
    <property type="entry name" value="SANT"/>
    <property type="match status" value="1"/>
</dbReference>
<dbReference type="GO" id="GO:0005737">
    <property type="term" value="C:cytoplasm"/>
    <property type="evidence" value="ECO:0007669"/>
    <property type="project" value="UniProtKB-SubCell"/>
</dbReference>
<dbReference type="Gene3D" id="3.40.50.10810">
    <property type="entry name" value="Tandem AAA-ATPase domain"/>
    <property type="match status" value="1"/>
</dbReference>
<feature type="domain" description="Helicase ATP-binding" evidence="19">
    <location>
        <begin position="126"/>
        <end position="291"/>
    </location>
</feature>
<dbReference type="InterPro" id="IPR044754">
    <property type="entry name" value="Isw1/2_DEXHc"/>
</dbReference>
<feature type="compositionally biased region" description="Polar residues" evidence="18">
    <location>
        <begin position="1831"/>
        <end position="1844"/>
    </location>
</feature>
<evidence type="ECO:0000256" key="5">
    <source>
        <dbReference type="ARBA" id="ARBA00009687"/>
    </source>
</evidence>
<dbReference type="FunFam" id="2.40.50.140:FF:000044">
    <property type="entry name" value="26S protease regulatory subunit 8"/>
    <property type="match status" value="1"/>
</dbReference>
<name>W6U9R4_ECHGR</name>
<feature type="domain" description="Helicase C-terminal" evidence="20">
    <location>
        <begin position="421"/>
        <end position="572"/>
    </location>
</feature>
<dbReference type="InterPro" id="IPR015195">
    <property type="entry name" value="SLIDE"/>
</dbReference>
<dbReference type="InterPro" id="IPR027417">
    <property type="entry name" value="P-loop_NTPase"/>
</dbReference>
<dbReference type="GO" id="GO:0034728">
    <property type="term" value="P:nucleosome organization"/>
    <property type="evidence" value="ECO:0007669"/>
    <property type="project" value="TreeGrafter"/>
</dbReference>
<evidence type="ECO:0000256" key="17">
    <source>
        <dbReference type="ARBA" id="ARBA00040909"/>
    </source>
</evidence>
<dbReference type="STRING" id="6210.W6U9R4"/>
<dbReference type="CDD" id="cd17997">
    <property type="entry name" value="DEXHc_SMARCA1_SMARCA5"/>
    <property type="match status" value="1"/>
</dbReference>
<evidence type="ECO:0000256" key="3">
    <source>
        <dbReference type="ARBA" id="ARBA00006914"/>
    </source>
</evidence>
<dbReference type="Pfam" id="PF09111">
    <property type="entry name" value="SLIDE"/>
    <property type="match status" value="1"/>
</dbReference>
<dbReference type="GO" id="GO:0031491">
    <property type="term" value="F:nucleosome binding"/>
    <property type="evidence" value="ECO:0007669"/>
    <property type="project" value="InterPro"/>
</dbReference>
<dbReference type="InterPro" id="IPR036306">
    <property type="entry name" value="ISWI_HAND-dom_sf"/>
</dbReference>
<evidence type="ECO:0000256" key="13">
    <source>
        <dbReference type="ARBA" id="ARBA00022853"/>
    </source>
</evidence>
<dbReference type="InterPro" id="IPR009057">
    <property type="entry name" value="Homeodomain-like_sf"/>
</dbReference>
<reference evidence="22 23" key="1">
    <citation type="journal article" date="2013" name="Nat. Genet.">
        <title>The genome of the hydatid tapeworm Echinococcus granulosus.</title>
        <authorList>
            <person name="Zheng H."/>
            <person name="Zhang W."/>
            <person name="Zhang L."/>
            <person name="Zhang Z."/>
            <person name="Li J."/>
            <person name="Lu G."/>
            <person name="Zhu Y."/>
            <person name="Wang Y."/>
            <person name="Huang Y."/>
            <person name="Liu J."/>
            <person name="Kang H."/>
            <person name="Chen J."/>
            <person name="Wang L."/>
            <person name="Chen A."/>
            <person name="Yu S."/>
            <person name="Gao Z."/>
            <person name="Jin L."/>
            <person name="Gu W."/>
            <person name="Wang Z."/>
            <person name="Zhao L."/>
            <person name="Shi B."/>
            <person name="Wen H."/>
            <person name="Lin R."/>
            <person name="Jones M.K."/>
            <person name="Brejova B."/>
            <person name="Vinar T."/>
            <person name="Zhao G."/>
            <person name="McManus D.P."/>
            <person name="Chen Z."/>
            <person name="Zhou Y."/>
            <person name="Wang S."/>
        </authorList>
    </citation>
    <scope>NUCLEOTIDE SEQUENCE [LARGE SCALE GENOMIC DNA]</scope>
</reference>
<dbReference type="InterPro" id="IPR003960">
    <property type="entry name" value="ATPase_AAA_CS"/>
</dbReference>
<evidence type="ECO:0000256" key="12">
    <source>
        <dbReference type="ARBA" id="ARBA00022840"/>
    </source>
</evidence>
<dbReference type="PANTHER" id="PTHR45623:SF49">
    <property type="entry name" value="SWI_SNF-RELATED MATRIX-ASSOCIATED ACTIN-DEPENDENT REGULATOR OF CHROMATIN SUBFAMILY A MEMBER 5"/>
    <property type="match status" value="1"/>
</dbReference>
<dbReference type="InterPro" id="IPR041569">
    <property type="entry name" value="AAA_lid_3"/>
</dbReference>
<comment type="similarity">
    <text evidence="4">Belongs to the CAF1 family.</text>
</comment>
<dbReference type="GO" id="GO:0031010">
    <property type="term" value="C:ISWI-type complex"/>
    <property type="evidence" value="ECO:0007669"/>
    <property type="project" value="UniProtKB-ARBA"/>
</dbReference>
<feature type="region of interest" description="Disordered" evidence="18">
    <location>
        <begin position="959"/>
        <end position="1000"/>
    </location>
</feature>
<comment type="subcellular location">
    <subcellularLocation>
        <location evidence="2">Cytoplasm</location>
    </subcellularLocation>
    <subcellularLocation>
        <location evidence="1">Nucleus</location>
    </subcellularLocation>
</comment>
<dbReference type="SMART" id="SM00717">
    <property type="entry name" value="SANT"/>
    <property type="match status" value="2"/>
</dbReference>
<dbReference type="GO" id="GO:0016887">
    <property type="term" value="F:ATP hydrolysis activity"/>
    <property type="evidence" value="ECO:0007669"/>
    <property type="project" value="InterPro"/>
</dbReference>
<keyword evidence="8" id="KW-0677">Repeat</keyword>
<keyword evidence="16" id="KW-0539">Nucleus</keyword>
<evidence type="ECO:0000313" key="23">
    <source>
        <dbReference type="Proteomes" id="UP000019149"/>
    </source>
</evidence>
<dbReference type="SMART" id="SM00490">
    <property type="entry name" value="HELICc"/>
    <property type="match status" value="1"/>
</dbReference>
<dbReference type="CDD" id="cd00167">
    <property type="entry name" value="SANT"/>
    <property type="match status" value="1"/>
</dbReference>
<organism evidence="22 23">
    <name type="scientific">Echinococcus granulosus</name>
    <name type="common">Hydatid tapeworm</name>
    <dbReference type="NCBI Taxonomy" id="6210"/>
    <lineage>
        <taxon>Eukaryota</taxon>
        <taxon>Metazoa</taxon>
        <taxon>Spiralia</taxon>
        <taxon>Lophotrochozoa</taxon>
        <taxon>Platyhelminthes</taxon>
        <taxon>Cestoda</taxon>
        <taxon>Eucestoda</taxon>
        <taxon>Cyclophyllidea</taxon>
        <taxon>Taeniidae</taxon>
        <taxon>Echinococcus</taxon>
        <taxon>Echinococcus granulosus group</taxon>
    </lineage>
</organism>
<dbReference type="Gene3D" id="1.10.8.60">
    <property type="match status" value="1"/>
</dbReference>
<dbReference type="Pfam" id="PF00271">
    <property type="entry name" value="Helicase_C"/>
    <property type="match status" value="1"/>
</dbReference>
<dbReference type="InterPro" id="IPR036397">
    <property type="entry name" value="RNaseH_sf"/>
</dbReference>